<protein>
    <submittedName>
        <fullName evidence="1">Uncharacterized protein</fullName>
    </submittedName>
</protein>
<evidence type="ECO:0000313" key="2">
    <source>
        <dbReference type="Proteomes" id="UP000662074"/>
    </source>
</evidence>
<reference evidence="1" key="1">
    <citation type="journal article" date="2014" name="Int. J. Syst. Evol. Microbiol.">
        <title>Complete genome sequence of Corynebacterium casei LMG S-19264T (=DSM 44701T), isolated from a smear-ripened cheese.</title>
        <authorList>
            <consortium name="US DOE Joint Genome Institute (JGI-PGF)"/>
            <person name="Walter F."/>
            <person name="Albersmeier A."/>
            <person name="Kalinowski J."/>
            <person name="Ruckert C."/>
        </authorList>
    </citation>
    <scope>NUCLEOTIDE SEQUENCE</scope>
    <source>
        <strain evidence="1">CCM 8711</strain>
    </source>
</reference>
<dbReference type="AlphaFoldDB" id="A0A917J5Q1"/>
<accession>A0A917J5Q1</accession>
<gene>
    <name evidence="1" type="ORF">GCM10011425_03760</name>
</gene>
<proteinExistence type="predicted"/>
<dbReference type="EMBL" id="BMDO01000001">
    <property type="protein sequence ID" value="GGI49164.1"/>
    <property type="molecule type" value="Genomic_DNA"/>
</dbReference>
<reference evidence="1" key="2">
    <citation type="submission" date="2020-09" db="EMBL/GenBank/DDBJ databases">
        <authorList>
            <person name="Sun Q."/>
            <person name="Sedlacek I."/>
        </authorList>
    </citation>
    <scope>NUCLEOTIDE SEQUENCE</scope>
    <source>
        <strain evidence="1">CCM 8711</strain>
    </source>
</reference>
<dbReference type="RefSeq" id="WP_188414464.1">
    <property type="nucleotide sequence ID" value="NZ_BMDO01000001.1"/>
</dbReference>
<sequence>MNTQKTVMAINAITNNLTKRQMSLPIPRVMKAPPNPPREGGLLKNVVDEISLKYKSSFLLERAFIKISF</sequence>
<keyword evidence="2" id="KW-1185">Reference proteome</keyword>
<organism evidence="1 2">
    <name type="scientific">Mucilaginibacter galii</name>
    <dbReference type="NCBI Taxonomy" id="2005073"/>
    <lineage>
        <taxon>Bacteria</taxon>
        <taxon>Pseudomonadati</taxon>
        <taxon>Bacteroidota</taxon>
        <taxon>Sphingobacteriia</taxon>
        <taxon>Sphingobacteriales</taxon>
        <taxon>Sphingobacteriaceae</taxon>
        <taxon>Mucilaginibacter</taxon>
    </lineage>
</organism>
<comment type="caution">
    <text evidence="1">The sequence shown here is derived from an EMBL/GenBank/DDBJ whole genome shotgun (WGS) entry which is preliminary data.</text>
</comment>
<name>A0A917J5Q1_9SPHI</name>
<dbReference type="Proteomes" id="UP000662074">
    <property type="component" value="Unassembled WGS sequence"/>
</dbReference>
<evidence type="ECO:0000313" key="1">
    <source>
        <dbReference type="EMBL" id="GGI49164.1"/>
    </source>
</evidence>